<sequence length="178" mass="19523">MLAAPCTQVPHHTWEIPIAGPRERPMPAVEPLYCHDPGPDIRGRLRRGADTRAYPHAMTTAASRTELRALLDELHDAATARVAAIDENLAGLRADRRGDVADDEHDPEGVTLSGEWSRAIALEEAARREIVEIDEAVRRWEDGTYGVCVDCGRGIPIARLRARPFATRCVTCAEKAGV</sequence>
<evidence type="ECO:0000313" key="7">
    <source>
        <dbReference type="Proteomes" id="UP001501407"/>
    </source>
</evidence>
<dbReference type="EMBL" id="BAABKZ010000005">
    <property type="protein sequence ID" value="GAA5097576.1"/>
    <property type="molecule type" value="Genomic_DNA"/>
</dbReference>
<keyword evidence="1" id="KW-0479">Metal-binding</keyword>
<feature type="domain" description="Zinc finger DksA/TraR C4-type" evidence="5">
    <location>
        <begin position="143"/>
        <end position="175"/>
    </location>
</feature>
<dbReference type="PROSITE" id="PS51128">
    <property type="entry name" value="ZF_DKSA_2"/>
    <property type="match status" value="1"/>
</dbReference>
<organism evidence="6 7">
    <name type="scientific">Microbacterium yannicii</name>
    <dbReference type="NCBI Taxonomy" id="671622"/>
    <lineage>
        <taxon>Bacteria</taxon>
        <taxon>Bacillati</taxon>
        <taxon>Actinomycetota</taxon>
        <taxon>Actinomycetes</taxon>
        <taxon>Micrococcales</taxon>
        <taxon>Microbacteriaceae</taxon>
        <taxon>Microbacterium</taxon>
    </lineage>
</organism>
<evidence type="ECO:0000313" key="6">
    <source>
        <dbReference type="EMBL" id="GAA5097576.1"/>
    </source>
</evidence>
<dbReference type="SUPFAM" id="SSF57716">
    <property type="entry name" value="Glucocorticoid receptor-like (DNA-binding domain)"/>
    <property type="match status" value="1"/>
</dbReference>
<feature type="zinc finger region" description="dksA C4-type" evidence="4">
    <location>
        <begin position="148"/>
        <end position="172"/>
    </location>
</feature>
<keyword evidence="2" id="KW-0863">Zinc-finger</keyword>
<evidence type="ECO:0000256" key="3">
    <source>
        <dbReference type="ARBA" id="ARBA00022833"/>
    </source>
</evidence>
<accession>A0ABP9MJU0</accession>
<evidence type="ECO:0000256" key="1">
    <source>
        <dbReference type="ARBA" id="ARBA00022723"/>
    </source>
</evidence>
<dbReference type="InterPro" id="IPR000962">
    <property type="entry name" value="Znf_DskA_TraR"/>
</dbReference>
<protein>
    <recommendedName>
        <fullName evidence="5">Zinc finger DksA/TraR C4-type domain-containing protein</fullName>
    </recommendedName>
</protein>
<evidence type="ECO:0000256" key="4">
    <source>
        <dbReference type="PROSITE-ProRule" id="PRU00510"/>
    </source>
</evidence>
<evidence type="ECO:0000259" key="5">
    <source>
        <dbReference type="Pfam" id="PF01258"/>
    </source>
</evidence>
<dbReference type="PANTHER" id="PTHR33823:SF4">
    <property type="entry name" value="GENERAL STRESS PROTEIN 16O"/>
    <property type="match status" value="1"/>
</dbReference>
<reference evidence="7" key="1">
    <citation type="journal article" date="2019" name="Int. J. Syst. Evol. Microbiol.">
        <title>The Global Catalogue of Microorganisms (GCM) 10K type strain sequencing project: providing services to taxonomists for standard genome sequencing and annotation.</title>
        <authorList>
            <consortium name="The Broad Institute Genomics Platform"/>
            <consortium name="The Broad Institute Genome Sequencing Center for Infectious Disease"/>
            <person name="Wu L."/>
            <person name="Ma J."/>
        </authorList>
    </citation>
    <scope>NUCLEOTIDE SEQUENCE [LARGE SCALE GENOMIC DNA]</scope>
    <source>
        <strain evidence="7">JCM 18959</strain>
    </source>
</reference>
<comment type="caution">
    <text evidence="6">The sequence shown here is derived from an EMBL/GenBank/DDBJ whole genome shotgun (WGS) entry which is preliminary data.</text>
</comment>
<keyword evidence="3" id="KW-0862">Zinc</keyword>
<dbReference type="Proteomes" id="UP001501407">
    <property type="component" value="Unassembled WGS sequence"/>
</dbReference>
<gene>
    <name evidence="6" type="ORF">GCM10025760_31790</name>
</gene>
<dbReference type="PANTHER" id="PTHR33823">
    <property type="entry name" value="RNA POLYMERASE-BINDING TRANSCRIPTION FACTOR DKSA-RELATED"/>
    <property type="match status" value="1"/>
</dbReference>
<evidence type="ECO:0000256" key="2">
    <source>
        <dbReference type="ARBA" id="ARBA00022771"/>
    </source>
</evidence>
<keyword evidence="7" id="KW-1185">Reference proteome</keyword>
<dbReference type="Gene3D" id="1.20.120.910">
    <property type="entry name" value="DksA, coiled-coil domain"/>
    <property type="match status" value="1"/>
</dbReference>
<name>A0ABP9MJU0_9MICO</name>
<dbReference type="Pfam" id="PF01258">
    <property type="entry name" value="zf-dskA_traR"/>
    <property type="match status" value="1"/>
</dbReference>
<proteinExistence type="predicted"/>